<sequence length="209" mass="24275">MPIDHTFRPLWNVPSREYLKRGLKNLHLLQPDEEIGCFLAIQRANELHESVQLNPQHLKASWQENIDFLNEEQISEAPLACYPIYLITVGDETDEKLVYIGKTSSSVNRFKSGHKAISLLHHPKYNGLTKRLYQCSVIFIKGSTHLPIELVQPYDFADELLSSFEANLIYWNQPELNYQSKKVEPDFKFGQVHVQNISGVTDFWQDEFI</sequence>
<gene>
    <name evidence="1" type="ORF">VXS06_09555</name>
</gene>
<accession>A0ABU6L6Q5</accession>
<protein>
    <submittedName>
        <fullName evidence="1">GIY-YIG nuclease family protein</fullName>
    </submittedName>
</protein>
<organism evidence="1 2">
    <name type="scientific">Photobacterium toruni</name>
    <dbReference type="NCBI Taxonomy" id="1935446"/>
    <lineage>
        <taxon>Bacteria</taxon>
        <taxon>Pseudomonadati</taxon>
        <taxon>Pseudomonadota</taxon>
        <taxon>Gammaproteobacteria</taxon>
        <taxon>Vibrionales</taxon>
        <taxon>Vibrionaceae</taxon>
        <taxon>Photobacterium</taxon>
    </lineage>
</organism>
<comment type="caution">
    <text evidence="1">The sequence shown here is derived from an EMBL/GenBank/DDBJ whole genome shotgun (WGS) entry which is preliminary data.</text>
</comment>
<proteinExistence type="predicted"/>
<keyword evidence="2" id="KW-1185">Reference proteome</keyword>
<name>A0ABU6L6Q5_9GAMM</name>
<dbReference type="Proteomes" id="UP001306119">
    <property type="component" value="Unassembled WGS sequence"/>
</dbReference>
<dbReference type="EMBL" id="JAYXUG010000006">
    <property type="protein sequence ID" value="MEC6832006.1"/>
    <property type="molecule type" value="Genomic_DNA"/>
</dbReference>
<evidence type="ECO:0000313" key="2">
    <source>
        <dbReference type="Proteomes" id="UP001306119"/>
    </source>
</evidence>
<dbReference type="RefSeq" id="WP_101114730.1">
    <property type="nucleotide sequence ID" value="NZ_JAYXUG010000006.1"/>
</dbReference>
<evidence type="ECO:0000313" key="1">
    <source>
        <dbReference type="EMBL" id="MEC6832006.1"/>
    </source>
</evidence>
<reference evidence="1 2" key="1">
    <citation type="submission" date="2024-01" db="EMBL/GenBank/DDBJ databases">
        <title>Active colonisers of the gastrointestinal tract of Atlantic salmon farmed in a warm water region.</title>
        <authorList>
            <person name="Bowman J.P."/>
        </authorList>
    </citation>
    <scope>NUCLEOTIDE SEQUENCE [LARGE SCALE GENOMIC DNA]</scope>
    <source>
        <strain evidence="1 2">S3MW1</strain>
    </source>
</reference>